<dbReference type="AlphaFoldDB" id="A0A381WD33"/>
<gene>
    <name evidence="2" type="ORF">METZ01_LOCUS103259</name>
</gene>
<sequence>MVLLRWLEETRFSDWVLTSMIGFPLMLSLHAVGMAISVGLLIVLNLRLLGLFRVISWSFMLRALGLVWLGLCVNFFSGVALFLPRGAEYVRDPAFITKIFLICVGVSITCYLRKILASQSELWHVNRGAPPRLRFCAVISIFVWFGTIMSGRLIAYIGSF</sequence>
<feature type="transmembrane region" description="Helical" evidence="1">
    <location>
        <begin position="133"/>
        <end position="157"/>
    </location>
</feature>
<keyword evidence="1" id="KW-0472">Membrane</keyword>
<accession>A0A381WD33</accession>
<keyword evidence="1" id="KW-0812">Transmembrane</keyword>
<proteinExistence type="predicted"/>
<dbReference type="EMBL" id="UINC01011417">
    <property type="protein sequence ID" value="SVA50405.1"/>
    <property type="molecule type" value="Genomic_DNA"/>
</dbReference>
<protein>
    <recommendedName>
        <fullName evidence="3">DUF2214 domain-containing protein</fullName>
    </recommendedName>
</protein>
<feature type="transmembrane region" description="Helical" evidence="1">
    <location>
        <begin position="95"/>
        <end position="112"/>
    </location>
</feature>
<feature type="transmembrane region" description="Helical" evidence="1">
    <location>
        <begin position="20"/>
        <end position="47"/>
    </location>
</feature>
<feature type="transmembrane region" description="Helical" evidence="1">
    <location>
        <begin position="59"/>
        <end position="83"/>
    </location>
</feature>
<evidence type="ECO:0000313" key="2">
    <source>
        <dbReference type="EMBL" id="SVA50405.1"/>
    </source>
</evidence>
<evidence type="ECO:0000256" key="1">
    <source>
        <dbReference type="SAM" id="Phobius"/>
    </source>
</evidence>
<organism evidence="2">
    <name type="scientific">marine metagenome</name>
    <dbReference type="NCBI Taxonomy" id="408172"/>
    <lineage>
        <taxon>unclassified sequences</taxon>
        <taxon>metagenomes</taxon>
        <taxon>ecological metagenomes</taxon>
    </lineage>
</organism>
<keyword evidence="1" id="KW-1133">Transmembrane helix</keyword>
<reference evidence="2" key="1">
    <citation type="submission" date="2018-05" db="EMBL/GenBank/DDBJ databases">
        <authorList>
            <person name="Lanie J.A."/>
            <person name="Ng W.-L."/>
            <person name="Kazmierczak K.M."/>
            <person name="Andrzejewski T.M."/>
            <person name="Davidsen T.M."/>
            <person name="Wayne K.J."/>
            <person name="Tettelin H."/>
            <person name="Glass J.I."/>
            <person name="Rusch D."/>
            <person name="Podicherti R."/>
            <person name="Tsui H.-C.T."/>
            <person name="Winkler M.E."/>
        </authorList>
    </citation>
    <scope>NUCLEOTIDE SEQUENCE</scope>
</reference>
<name>A0A381WD33_9ZZZZ</name>
<evidence type="ECO:0008006" key="3">
    <source>
        <dbReference type="Google" id="ProtNLM"/>
    </source>
</evidence>